<organism evidence="1">
    <name type="scientific">Siphoviridae sp. ctnpt50</name>
    <dbReference type="NCBI Taxonomy" id="2827941"/>
    <lineage>
        <taxon>Viruses</taxon>
        <taxon>Duplodnaviria</taxon>
        <taxon>Heunggongvirae</taxon>
        <taxon>Uroviricota</taxon>
        <taxon>Caudoviricetes</taxon>
    </lineage>
</organism>
<reference evidence="1" key="1">
    <citation type="journal article" date="2021" name="Proc. Natl. Acad. Sci. U.S.A.">
        <title>A Catalog of Tens of Thousands of Viruses from Human Metagenomes Reveals Hidden Associations with Chronic Diseases.</title>
        <authorList>
            <person name="Tisza M.J."/>
            <person name="Buck C.B."/>
        </authorList>
    </citation>
    <scope>NUCLEOTIDE SEQUENCE</scope>
    <source>
        <strain evidence="1">Ctnpt50</strain>
    </source>
</reference>
<proteinExistence type="predicted"/>
<dbReference type="EMBL" id="BK032577">
    <property type="protein sequence ID" value="DAF49054.1"/>
    <property type="molecule type" value="Genomic_DNA"/>
</dbReference>
<name>A0A8S5SDL3_9CAUD</name>
<evidence type="ECO:0000313" key="1">
    <source>
        <dbReference type="EMBL" id="DAF49054.1"/>
    </source>
</evidence>
<sequence>MKQVMFYDKANDMVHGGLLTDKGDIICGCCGGIIPADEIGGENDDTKIIKVYDFWVNLDETICGDDLYNEDLLKNIQ</sequence>
<accession>A0A8S5SDL3</accession>
<protein>
    <submittedName>
        <fullName evidence="1">TPL-binding domain in jasmonate signaling</fullName>
    </submittedName>
</protein>